<evidence type="ECO:0000313" key="2">
    <source>
        <dbReference type="EMBL" id="EOY32621.1"/>
    </source>
</evidence>
<protein>
    <submittedName>
        <fullName evidence="2">Uncharacterized protein</fullName>
    </submittedName>
</protein>
<feature type="compositionally biased region" description="Basic and acidic residues" evidence="1">
    <location>
        <begin position="358"/>
        <end position="388"/>
    </location>
</feature>
<feature type="compositionally biased region" description="Basic residues" evidence="1">
    <location>
        <begin position="389"/>
        <end position="398"/>
    </location>
</feature>
<gene>
    <name evidence="2" type="ORF">TCM_040630</name>
</gene>
<keyword evidence="3" id="KW-1185">Reference proteome</keyword>
<proteinExistence type="predicted"/>
<name>A0A061GSZ6_THECC</name>
<reference evidence="2 3" key="1">
    <citation type="journal article" date="2013" name="Genome Biol.">
        <title>The genome sequence of the most widely cultivated cacao type and its use to identify candidate genes regulating pod color.</title>
        <authorList>
            <person name="Motamayor J.C."/>
            <person name="Mockaitis K."/>
            <person name="Schmutz J."/>
            <person name="Haiminen N."/>
            <person name="Iii D.L."/>
            <person name="Cornejo O."/>
            <person name="Findley S.D."/>
            <person name="Zheng P."/>
            <person name="Utro F."/>
            <person name="Royaert S."/>
            <person name="Saski C."/>
            <person name="Jenkins J."/>
            <person name="Podicheti R."/>
            <person name="Zhao M."/>
            <person name="Scheffler B.E."/>
            <person name="Stack J.C."/>
            <person name="Feltus F.A."/>
            <person name="Mustiga G.M."/>
            <person name="Amores F."/>
            <person name="Phillips W."/>
            <person name="Marelli J.P."/>
            <person name="May G.D."/>
            <person name="Shapiro H."/>
            <person name="Ma J."/>
            <person name="Bustamante C.D."/>
            <person name="Schnell R.J."/>
            <person name="Main D."/>
            <person name="Gilbert D."/>
            <person name="Parida L."/>
            <person name="Kuhn D.N."/>
        </authorList>
    </citation>
    <scope>NUCLEOTIDE SEQUENCE [LARGE SCALE GENOMIC DNA]</scope>
    <source>
        <strain evidence="3">cv. Matina 1-6</strain>
    </source>
</reference>
<organism evidence="2 3">
    <name type="scientific">Theobroma cacao</name>
    <name type="common">Cacao</name>
    <name type="synonym">Cocoa</name>
    <dbReference type="NCBI Taxonomy" id="3641"/>
    <lineage>
        <taxon>Eukaryota</taxon>
        <taxon>Viridiplantae</taxon>
        <taxon>Streptophyta</taxon>
        <taxon>Embryophyta</taxon>
        <taxon>Tracheophyta</taxon>
        <taxon>Spermatophyta</taxon>
        <taxon>Magnoliopsida</taxon>
        <taxon>eudicotyledons</taxon>
        <taxon>Gunneridae</taxon>
        <taxon>Pentapetalae</taxon>
        <taxon>rosids</taxon>
        <taxon>malvids</taxon>
        <taxon>Malvales</taxon>
        <taxon>Malvaceae</taxon>
        <taxon>Byttnerioideae</taxon>
        <taxon>Theobroma</taxon>
    </lineage>
</organism>
<sequence>MEENSGHEMEGQESRDVMVVEICRARDEMVVGTYKRNEEVEICRARDVMVVVGTCKRNEEEMLCKVWDVEVVLCSVWDVVGEGTCRHNEEEVLCRVWDVVEGTYRCNEEEVLCRVWDVLVVGTCRHNEEVVNGPAVGVMGVVEIYKHNEVVVTLDEEVGVMGVVETYRRNEVVVTWDKEVEIYSEVMELGILLEEVVTYNGIGVEDNVPRVVETCNDTMVDVVGALEVVVTCNGRVADMGAWEVMVIRSGLVDDMGALVVEEMHTCKILIFGGFCCCRIGKLWGLLPPVRKQILGALCRRWRCQSLGLSAVAKGRRGRGERFEKCQEREGTWVVGERKEISDREDTGGRERRRKKEGRRLGLERGRKEPHLRERKENRRLESENERKKWKERVKKKVL</sequence>
<feature type="region of interest" description="Disordered" evidence="1">
    <location>
        <begin position="340"/>
        <end position="398"/>
    </location>
</feature>
<dbReference type="EMBL" id="CM001887">
    <property type="protein sequence ID" value="EOY32621.1"/>
    <property type="molecule type" value="Genomic_DNA"/>
</dbReference>
<dbReference type="AlphaFoldDB" id="A0A061GSZ6"/>
<dbReference type="Gramene" id="EOY32621">
    <property type="protein sequence ID" value="EOY32621"/>
    <property type="gene ID" value="TCM_040630"/>
</dbReference>
<dbReference type="HOGENOM" id="CLU_693379_0_0_1"/>
<dbReference type="Proteomes" id="UP000026915">
    <property type="component" value="Chromosome 9"/>
</dbReference>
<dbReference type="InParanoid" id="A0A061GSZ6"/>
<evidence type="ECO:0000256" key="1">
    <source>
        <dbReference type="SAM" id="MobiDB-lite"/>
    </source>
</evidence>
<evidence type="ECO:0000313" key="3">
    <source>
        <dbReference type="Proteomes" id="UP000026915"/>
    </source>
</evidence>
<accession>A0A061GSZ6</accession>
<feature type="compositionally biased region" description="Basic and acidic residues" evidence="1">
    <location>
        <begin position="340"/>
        <end position="349"/>
    </location>
</feature>